<dbReference type="Proteomes" id="UP000184226">
    <property type="component" value="Unassembled WGS sequence"/>
</dbReference>
<dbReference type="EMBL" id="FQXE01000011">
    <property type="protein sequence ID" value="SHI17421.1"/>
    <property type="molecule type" value="Genomic_DNA"/>
</dbReference>
<dbReference type="Gene3D" id="1.10.760.10">
    <property type="entry name" value="Cytochrome c-like domain"/>
    <property type="match status" value="1"/>
</dbReference>
<dbReference type="GO" id="GO:0009055">
    <property type="term" value="F:electron transfer activity"/>
    <property type="evidence" value="ECO:0007669"/>
    <property type="project" value="InterPro"/>
</dbReference>
<organism evidence="6 7">
    <name type="scientific">Pollutimonas bauzanensis</name>
    <dbReference type="NCBI Taxonomy" id="658167"/>
    <lineage>
        <taxon>Bacteria</taxon>
        <taxon>Pseudomonadati</taxon>
        <taxon>Pseudomonadota</taxon>
        <taxon>Betaproteobacteria</taxon>
        <taxon>Burkholderiales</taxon>
        <taxon>Alcaligenaceae</taxon>
        <taxon>Pollutimonas</taxon>
    </lineage>
</organism>
<evidence type="ECO:0000256" key="1">
    <source>
        <dbReference type="ARBA" id="ARBA00022617"/>
    </source>
</evidence>
<dbReference type="PANTHER" id="PTHR30600:SF4">
    <property type="entry name" value="CYTOCHROME C DOMAIN-CONTAINING PROTEIN"/>
    <property type="match status" value="1"/>
</dbReference>
<dbReference type="PIRSF" id="PIRSF028099">
    <property type="entry name" value="DUF1111"/>
    <property type="match status" value="1"/>
</dbReference>
<dbReference type="InterPro" id="IPR036909">
    <property type="entry name" value="Cyt_c-like_dom_sf"/>
</dbReference>
<dbReference type="AlphaFoldDB" id="A0A1M5YZI9"/>
<evidence type="ECO:0000259" key="5">
    <source>
        <dbReference type="PROSITE" id="PS51007"/>
    </source>
</evidence>
<keyword evidence="3 4" id="KW-0408">Iron</keyword>
<keyword evidence="1 4" id="KW-0349">Heme</keyword>
<sequence>MLLGLFPAAWAGGPAPRADLSATDRARVKDITRPATDFSRAEPFETMQGGAGTIKKLINPDIFSHPAANLSFEGRQEFMVGNGLFRKDWVSSPSSTQASDGLGPLFNARSCQACHVKDGRGTVPGFDPLERSDVVALLLRLSIPGSADEARQRLGQGEVASLPDPVYGHQLQPFAVPGLPAEGRINIQYREIAVALAGGASAVLMEPAYSVEDLGYGPLHPDVRYSPRLAPPMLGLGLLEAIHEDDILAHAAGDHGDGISGRPNWIHDARSGKRVLGRFNWKAGQPTVERQSANAFSGDMGLSTPLFPSHYGDCTPAQQACLDMPHGAQAHLGEHEVPARLMDFVTMYSQNLALPQRRDADDERVLAGKKLFYESNCIACHVPKYVTRRDAKRPEHRFQLIWPYTDLLLHDMGAGLADGQDEGDAGGREWRTPPLWGIGLTKTVNPNATWLHDGRARTLLEAILWHGGEAQAPRDRVVAMTPAQRADLIRFLESL</sequence>
<dbReference type="PANTHER" id="PTHR30600">
    <property type="entry name" value="CYTOCHROME C PEROXIDASE-RELATED"/>
    <property type="match status" value="1"/>
</dbReference>
<dbReference type="RefSeq" id="WP_073105933.1">
    <property type="nucleotide sequence ID" value="NZ_FQXE01000011.1"/>
</dbReference>
<proteinExistence type="predicted"/>
<dbReference type="InterPro" id="IPR009056">
    <property type="entry name" value="Cyt_c-like_dom"/>
</dbReference>
<dbReference type="GO" id="GO:0004130">
    <property type="term" value="F:cytochrome-c peroxidase activity"/>
    <property type="evidence" value="ECO:0007669"/>
    <property type="project" value="TreeGrafter"/>
</dbReference>
<dbReference type="InterPro" id="IPR051395">
    <property type="entry name" value="Cytochrome_c_Peroxidase/MauG"/>
</dbReference>
<keyword evidence="2 4" id="KW-0479">Metal-binding</keyword>
<accession>A0A1M5YZI9</accession>
<dbReference type="GO" id="GO:0046872">
    <property type="term" value="F:metal ion binding"/>
    <property type="evidence" value="ECO:0007669"/>
    <property type="project" value="UniProtKB-KW"/>
</dbReference>
<reference evidence="6 7" key="1">
    <citation type="submission" date="2016-11" db="EMBL/GenBank/DDBJ databases">
        <authorList>
            <person name="Jaros S."/>
            <person name="Januszkiewicz K."/>
            <person name="Wedrychowicz H."/>
        </authorList>
    </citation>
    <scope>NUCLEOTIDE SEQUENCE [LARGE SCALE GENOMIC DNA]</scope>
    <source>
        <strain evidence="6 7">CGMCC 1.10190</strain>
    </source>
</reference>
<dbReference type="OrthoDB" id="9805202at2"/>
<evidence type="ECO:0000313" key="7">
    <source>
        <dbReference type="Proteomes" id="UP000184226"/>
    </source>
</evidence>
<dbReference type="PROSITE" id="PS51007">
    <property type="entry name" value="CYTC"/>
    <property type="match status" value="1"/>
</dbReference>
<dbReference type="GO" id="GO:0020037">
    <property type="term" value="F:heme binding"/>
    <property type="evidence" value="ECO:0007669"/>
    <property type="project" value="InterPro"/>
</dbReference>
<protein>
    <submittedName>
        <fullName evidence="6">CxxC motif-containing protein, DUF1111 family</fullName>
    </submittedName>
</protein>
<gene>
    <name evidence="6" type="ORF">SAMN04488135_111118</name>
</gene>
<evidence type="ECO:0000313" key="6">
    <source>
        <dbReference type="EMBL" id="SHI17421.1"/>
    </source>
</evidence>
<evidence type="ECO:0000256" key="4">
    <source>
        <dbReference type="PROSITE-ProRule" id="PRU00433"/>
    </source>
</evidence>
<keyword evidence="7" id="KW-1185">Reference proteome</keyword>
<dbReference type="STRING" id="658167.SAMN04488135_111118"/>
<name>A0A1M5YZI9_9BURK</name>
<evidence type="ECO:0000256" key="3">
    <source>
        <dbReference type="ARBA" id="ARBA00023004"/>
    </source>
</evidence>
<evidence type="ECO:0000256" key="2">
    <source>
        <dbReference type="ARBA" id="ARBA00022723"/>
    </source>
</evidence>
<dbReference type="Pfam" id="PF06537">
    <property type="entry name" value="DHOR"/>
    <property type="match status" value="1"/>
</dbReference>
<dbReference type="SUPFAM" id="SSF46626">
    <property type="entry name" value="Cytochrome c"/>
    <property type="match status" value="1"/>
</dbReference>
<dbReference type="InterPro" id="IPR010538">
    <property type="entry name" value="DHOR"/>
</dbReference>
<feature type="domain" description="Cytochrome c" evidence="5">
    <location>
        <begin position="363"/>
        <end position="495"/>
    </location>
</feature>